<keyword evidence="2" id="KW-1185">Reference proteome</keyword>
<evidence type="ECO:0000313" key="2">
    <source>
        <dbReference type="Proteomes" id="UP000263040"/>
    </source>
</evidence>
<dbReference type="NCBIfam" id="TIGR01537">
    <property type="entry name" value="portal_HK97"/>
    <property type="match status" value="1"/>
</dbReference>
<dbReference type="KEGG" id="asui:ASUIS_0843"/>
<name>A0AAD0SPN7_9BACT</name>
<dbReference type="AlphaFoldDB" id="A0AAD0SPN7"/>
<dbReference type="Proteomes" id="UP000263040">
    <property type="component" value="Chromosome"/>
</dbReference>
<dbReference type="InterPro" id="IPR006427">
    <property type="entry name" value="Portal_HK97"/>
</dbReference>
<evidence type="ECO:0000313" key="1">
    <source>
        <dbReference type="EMBL" id="AXX89334.1"/>
    </source>
</evidence>
<protein>
    <submittedName>
        <fullName evidence="1">Phage portal protein</fullName>
    </submittedName>
</protein>
<dbReference type="InterPro" id="IPR006944">
    <property type="entry name" value="Phage/GTA_portal"/>
</dbReference>
<gene>
    <name evidence="1" type="ORF">ASUIS_0843</name>
</gene>
<dbReference type="RefSeq" id="WP_118885890.1">
    <property type="nucleotide sequence ID" value="NZ_CP032100.1"/>
</dbReference>
<accession>A0AAD0SPN7</accession>
<organism evidence="1 2">
    <name type="scientific">Arcobacter suis CECT 7833</name>
    <dbReference type="NCBI Taxonomy" id="663365"/>
    <lineage>
        <taxon>Bacteria</taxon>
        <taxon>Pseudomonadati</taxon>
        <taxon>Campylobacterota</taxon>
        <taxon>Epsilonproteobacteria</taxon>
        <taxon>Campylobacterales</taxon>
        <taxon>Arcobacteraceae</taxon>
        <taxon>Arcobacter</taxon>
    </lineage>
</organism>
<reference evidence="1 2" key="1">
    <citation type="submission" date="2018-08" db="EMBL/GenBank/DDBJ databases">
        <title>Complete genome of the Arcobacter suis type strain LMG 26152.</title>
        <authorList>
            <person name="Miller W.G."/>
            <person name="Yee E."/>
            <person name="Bono J.L."/>
        </authorList>
    </citation>
    <scope>NUCLEOTIDE SEQUENCE [LARGE SCALE GENOMIC DNA]</scope>
    <source>
        <strain evidence="1 2">CECT 7833</strain>
    </source>
</reference>
<dbReference type="EMBL" id="CP032100">
    <property type="protein sequence ID" value="AXX89334.1"/>
    <property type="molecule type" value="Genomic_DNA"/>
</dbReference>
<dbReference type="Pfam" id="PF04860">
    <property type="entry name" value="Phage_portal"/>
    <property type="match status" value="1"/>
</dbReference>
<sequence length="409" mass="45784">MKNLLSPFMSADTTEVFHSDSTRYLDLFSSRGSVSVGTAQKIADVFACINLKANAMAIMPLKLYIVTDNGKKEHKEHTLYRLLRKEPNPILTAFEWKKMISQDLDLRGNHYAQIVKNGLGEIVALYPLKADLMTVTHVLKGNNKEKIYDYNGISISSDRILHIIDIPDNEGLVGISRIAYARQTLEFANNTATHGNKLFKNQATPSGAFTHPTVLSPDAFTRLKESLADKYSGLENSGKPILLEDGLTFTPITINNSDAQWLESRKLNRENIGAIFGVPTSMLNDSTATAYGNLEQKYLEFQTGTVLPVSIAIEEKAEQKLLTNKEKQNLIIKFQFNALLRADVKTKAEYYKNMWGIGSMNPNEIRSNEDMNSYEGGDNYFMQLSYAPVSRIISGEATKDLKNFTGENK</sequence>
<proteinExistence type="predicted"/>